<dbReference type="InParanoid" id="B9S574"/>
<evidence type="ECO:0000313" key="7">
    <source>
        <dbReference type="EMBL" id="EEF41294.1"/>
    </source>
</evidence>
<evidence type="ECO:0000256" key="5">
    <source>
        <dbReference type="ARBA" id="ARBA00022729"/>
    </source>
</evidence>
<evidence type="ECO:0000256" key="6">
    <source>
        <dbReference type="RuleBase" id="RU367044"/>
    </source>
</evidence>
<keyword evidence="8" id="KW-1185">Reference proteome</keyword>
<gene>
    <name evidence="7" type="ORF">RCOM_1722050</name>
</gene>
<dbReference type="EMBL" id="EQ973868">
    <property type="protein sequence ID" value="EEF41294.1"/>
    <property type="molecule type" value="Genomic_DNA"/>
</dbReference>
<feature type="signal peptide" evidence="6">
    <location>
        <begin position="1"/>
        <end position="23"/>
    </location>
</feature>
<comment type="similarity">
    <text evidence="2 6">Belongs to the plant self-incompatibility (S1) protein family.</text>
</comment>
<evidence type="ECO:0000256" key="4">
    <source>
        <dbReference type="ARBA" id="ARBA00022525"/>
    </source>
</evidence>
<dbReference type="InterPro" id="IPR010264">
    <property type="entry name" value="Self-incomp_S1"/>
</dbReference>
<dbReference type="Proteomes" id="UP000008311">
    <property type="component" value="Unassembled WGS sequence"/>
</dbReference>
<keyword evidence="5 6" id="KW-0732">Signal</keyword>
<dbReference type="GO" id="GO:0005576">
    <property type="term" value="C:extracellular region"/>
    <property type="evidence" value="ECO:0007669"/>
    <property type="project" value="UniProtKB-SubCell"/>
</dbReference>
<sequence>MKMIKFLFVLALAMSFFVTPNNCSDLSYHVHIINEMKNHKFLHVHCKSKDDDLGIHHLQHGQQYSWHFNINIFATTLFWCYMSPDHKLHARFDVFWDAKYLYDRCGPHDCWWVAKDDGAYLRKRPNPDELQHRWEKGRW</sequence>
<dbReference type="eggNOG" id="ENOG502SQIK">
    <property type="taxonomic scope" value="Eukaryota"/>
</dbReference>
<dbReference type="PANTHER" id="PTHR31232:SF142">
    <property type="entry name" value="S-PROTEIN HOMOLOG"/>
    <property type="match status" value="1"/>
</dbReference>
<dbReference type="GO" id="GO:0060320">
    <property type="term" value="P:rejection of self pollen"/>
    <property type="evidence" value="ECO:0007669"/>
    <property type="project" value="UniProtKB-KW"/>
</dbReference>
<reference evidence="8" key="1">
    <citation type="journal article" date="2010" name="Nat. Biotechnol.">
        <title>Draft genome sequence of the oilseed species Ricinus communis.</title>
        <authorList>
            <person name="Chan A.P."/>
            <person name="Crabtree J."/>
            <person name="Zhao Q."/>
            <person name="Lorenzi H."/>
            <person name="Orvis J."/>
            <person name="Puiu D."/>
            <person name="Melake-Berhan A."/>
            <person name="Jones K.M."/>
            <person name="Redman J."/>
            <person name="Chen G."/>
            <person name="Cahoon E.B."/>
            <person name="Gedil M."/>
            <person name="Stanke M."/>
            <person name="Haas B.J."/>
            <person name="Wortman J.R."/>
            <person name="Fraser-Liggett C.M."/>
            <person name="Ravel J."/>
            <person name="Rabinowicz P.D."/>
        </authorList>
    </citation>
    <scope>NUCLEOTIDE SEQUENCE [LARGE SCALE GENOMIC DNA]</scope>
    <source>
        <strain evidence="8">cv. Hale</strain>
    </source>
</reference>
<dbReference type="AlphaFoldDB" id="B9S574"/>
<name>B9S574_RICCO</name>
<proteinExistence type="inferred from homology"/>
<evidence type="ECO:0000313" key="8">
    <source>
        <dbReference type="Proteomes" id="UP000008311"/>
    </source>
</evidence>
<dbReference type="PANTHER" id="PTHR31232">
    <property type="match status" value="1"/>
</dbReference>
<accession>B9S574</accession>
<keyword evidence="3 6" id="KW-0713">Self-incompatibility</keyword>
<protein>
    <recommendedName>
        <fullName evidence="6">S-protein homolog</fullName>
    </recommendedName>
</protein>
<keyword evidence="4 6" id="KW-0964">Secreted</keyword>
<evidence type="ECO:0000256" key="2">
    <source>
        <dbReference type="ARBA" id="ARBA00005581"/>
    </source>
</evidence>
<comment type="subcellular location">
    <subcellularLocation>
        <location evidence="1 6">Secreted</location>
    </subcellularLocation>
</comment>
<feature type="chain" id="PRO_5025084510" description="S-protein homolog" evidence="6">
    <location>
        <begin position="24"/>
        <end position="139"/>
    </location>
</feature>
<evidence type="ECO:0000256" key="1">
    <source>
        <dbReference type="ARBA" id="ARBA00004613"/>
    </source>
</evidence>
<evidence type="ECO:0000256" key="3">
    <source>
        <dbReference type="ARBA" id="ARBA00022471"/>
    </source>
</evidence>
<dbReference type="Pfam" id="PF05938">
    <property type="entry name" value="Self-incomp_S1"/>
    <property type="match status" value="1"/>
</dbReference>
<organism evidence="7 8">
    <name type="scientific">Ricinus communis</name>
    <name type="common">Castor bean</name>
    <dbReference type="NCBI Taxonomy" id="3988"/>
    <lineage>
        <taxon>Eukaryota</taxon>
        <taxon>Viridiplantae</taxon>
        <taxon>Streptophyta</taxon>
        <taxon>Embryophyta</taxon>
        <taxon>Tracheophyta</taxon>
        <taxon>Spermatophyta</taxon>
        <taxon>Magnoliopsida</taxon>
        <taxon>eudicotyledons</taxon>
        <taxon>Gunneridae</taxon>
        <taxon>Pentapetalae</taxon>
        <taxon>rosids</taxon>
        <taxon>fabids</taxon>
        <taxon>Malpighiales</taxon>
        <taxon>Euphorbiaceae</taxon>
        <taxon>Acalyphoideae</taxon>
        <taxon>Acalypheae</taxon>
        <taxon>Ricinus</taxon>
    </lineage>
</organism>